<dbReference type="AlphaFoldDB" id="K1S4W0"/>
<dbReference type="SUPFAM" id="SSF51445">
    <property type="entry name" value="(Trans)glycosidases"/>
    <property type="match status" value="1"/>
</dbReference>
<dbReference type="InterPro" id="IPR017853">
    <property type="entry name" value="GH"/>
</dbReference>
<keyword evidence="2" id="KW-0858">Xylan degradation</keyword>
<feature type="non-terminal residue" evidence="2">
    <location>
        <position position="1"/>
    </location>
</feature>
<keyword evidence="2" id="KW-0624">Polysaccharide degradation</keyword>
<keyword evidence="2" id="KW-0119">Carbohydrate metabolism</keyword>
<organism evidence="2">
    <name type="scientific">human gut metagenome</name>
    <dbReference type="NCBI Taxonomy" id="408170"/>
    <lineage>
        <taxon>unclassified sequences</taxon>
        <taxon>metagenomes</taxon>
        <taxon>organismal metagenomes</taxon>
    </lineage>
</organism>
<evidence type="ECO:0000313" key="2">
    <source>
        <dbReference type="EMBL" id="EKC55717.1"/>
    </source>
</evidence>
<dbReference type="GO" id="GO:0045493">
    <property type="term" value="P:xylan catabolic process"/>
    <property type="evidence" value="ECO:0007669"/>
    <property type="project" value="UniProtKB-KW"/>
</dbReference>
<dbReference type="EMBL" id="AJWY01010377">
    <property type="protein sequence ID" value="EKC55717.1"/>
    <property type="molecule type" value="Genomic_DNA"/>
</dbReference>
<dbReference type="Gene3D" id="3.20.20.80">
    <property type="entry name" value="Glycosidases"/>
    <property type="match status" value="1"/>
</dbReference>
<dbReference type="InterPro" id="IPR039514">
    <property type="entry name" value="6GAL-like"/>
</dbReference>
<dbReference type="PANTHER" id="PTHR42767:SF1">
    <property type="entry name" value="ENDO-BETA-1,6-GALACTANASE-LIKE DOMAIN-CONTAINING PROTEIN"/>
    <property type="match status" value="1"/>
</dbReference>
<dbReference type="GO" id="GO:0004553">
    <property type="term" value="F:hydrolase activity, hydrolyzing O-glycosyl compounds"/>
    <property type="evidence" value="ECO:0007669"/>
    <property type="project" value="InterPro"/>
</dbReference>
<dbReference type="InterPro" id="IPR039743">
    <property type="entry name" value="6GAL/EXGAL"/>
</dbReference>
<evidence type="ECO:0000259" key="1">
    <source>
        <dbReference type="Pfam" id="PF14587"/>
    </source>
</evidence>
<keyword evidence="2" id="KW-0326">Glycosidase</keyword>
<dbReference type="PANTHER" id="PTHR42767">
    <property type="entry name" value="ENDO-BETA-1,6-GALACTANASE"/>
    <property type="match status" value="1"/>
</dbReference>
<feature type="domain" description="Endo-beta-1,6-galactanase-like" evidence="1">
    <location>
        <begin position="2"/>
        <end position="181"/>
    </location>
</feature>
<feature type="non-terminal residue" evidence="2">
    <location>
        <position position="184"/>
    </location>
</feature>
<keyword evidence="2" id="KW-0378">Hydrolase</keyword>
<reference evidence="2" key="1">
    <citation type="journal article" date="2013" name="Environ. Microbiol.">
        <title>Microbiota from the distal guts of lean and obese adolescents exhibit partial functional redundancy besides clear differences in community structure.</title>
        <authorList>
            <person name="Ferrer M."/>
            <person name="Ruiz A."/>
            <person name="Lanza F."/>
            <person name="Haange S.B."/>
            <person name="Oberbach A."/>
            <person name="Till H."/>
            <person name="Bargiela R."/>
            <person name="Campoy C."/>
            <person name="Segura M.T."/>
            <person name="Richter M."/>
            <person name="von Bergen M."/>
            <person name="Seifert J."/>
            <person name="Suarez A."/>
        </authorList>
    </citation>
    <scope>NUCLEOTIDE SEQUENCE</scope>
</reference>
<comment type="caution">
    <text evidence="2">The sequence shown here is derived from an EMBL/GenBank/DDBJ whole genome shotgun (WGS) entry which is preliminary data.</text>
</comment>
<sequence length="184" mass="20480">DAGQSFQTLTGFGASDCWAPAFVGKSWITNRDKISELLFSSEIQSGQPKGIGLSMWRMNLGGGSAEQGEASGIEDKSRRAESYLTDDLTLDWTRCKGQRYFLQRAKEFGCQSIVLFSNTPPVQYTSNGKGFSNSGGISNLKDERYTDFARYMSDVAKYYVNEGYPVTHISPVNEPQYNWDSGQE</sequence>
<name>K1S4W0_9ZZZZ</name>
<protein>
    <submittedName>
        <fullName evidence="2">Xylanase</fullName>
    </submittedName>
</protein>
<proteinExistence type="predicted"/>
<dbReference type="Pfam" id="PF14587">
    <property type="entry name" value="Glyco_hydr_30_2"/>
    <property type="match status" value="1"/>
</dbReference>
<accession>K1S4W0</accession>
<gene>
    <name evidence="2" type="ORF">LEA_15203</name>
</gene>